<dbReference type="PANTHER" id="PTHR43668">
    <property type="entry name" value="ALLANTOINASE"/>
    <property type="match status" value="1"/>
</dbReference>
<dbReference type="Pfam" id="PF01979">
    <property type="entry name" value="Amidohydro_1"/>
    <property type="match status" value="1"/>
</dbReference>
<keyword evidence="6" id="KW-0665">Pyrimidine biosynthesis</keyword>
<comment type="cofactor">
    <cofactor evidence="1">
        <name>Zn(2+)</name>
        <dbReference type="ChEBI" id="CHEBI:29105"/>
    </cofactor>
</comment>
<evidence type="ECO:0000313" key="9">
    <source>
        <dbReference type="EMBL" id="RUO26899.1"/>
    </source>
</evidence>
<evidence type="ECO:0000256" key="4">
    <source>
        <dbReference type="ARBA" id="ARBA00022723"/>
    </source>
</evidence>
<name>A0A432W9W5_9GAMM</name>
<proteinExistence type="inferred from homology"/>
<keyword evidence="4" id="KW-0479">Metal-binding</keyword>
<keyword evidence="5 9" id="KW-0378">Hydrolase</keyword>
<dbReference type="SUPFAM" id="SSF51338">
    <property type="entry name" value="Composite domain of metallo-dependent hydrolases"/>
    <property type="match status" value="1"/>
</dbReference>
<dbReference type="InterPro" id="IPR032466">
    <property type="entry name" value="Metal_Hydrolase"/>
</dbReference>
<dbReference type="AlphaFoldDB" id="A0A432W9W5"/>
<comment type="caution">
    <text evidence="9">The sequence shown here is derived from an EMBL/GenBank/DDBJ whole genome shotgun (WGS) entry which is preliminary data.</text>
</comment>
<dbReference type="EMBL" id="PIPL01000001">
    <property type="protein sequence ID" value="RUO26899.1"/>
    <property type="molecule type" value="Genomic_DNA"/>
</dbReference>
<keyword evidence="10" id="KW-1185">Reference proteome</keyword>
<evidence type="ECO:0000259" key="8">
    <source>
        <dbReference type="Pfam" id="PF12890"/>
    </source>
</evidence>
<comment type="function">
    <text evidence="2">Catalyzes the reversible cyclization of carbamoyl aspartate to dihydroorotate.</text>
</comment>
<dbReference type="InterPro" id="IPR006680">
    <property type="entry name" value="Amidohydro-rel"/>
</dbReference>
<evidence type="ECO:0000313" key="10">
    <source>
        <dbReference type="Proteomes" id="UP000288293"/>
    </source>
</evidence>
<dbReference type="Pfam" id="PF12890">
    <property type="entry name" value="DHOase"/>
    <property type="match status" value="1"/>
</dbReference>
<evidence type="ECO:0000256" key="3">
    <source>
        <dbReference type="ARBA" id="ARBA00010286"/>
    </source>
</evidence>
<protein>
    <submittedName>
        <fullName evidence="9">Dihydroorotase</fullName>
        <ecNumber evidence="9">3.5.2.3</ecNumber>
    </submittedName>
</protein>
<evidence type="ECO:0000259" key="7">
    <source>
        <dbReference type="Pfam" id="PF01979"/>
    </source>
</evidence>
<dbReference type="GO" id="GO:0005737">
    <property type="term" value="C:cytoplasm"/>
    <property type="evidence" value="ECO:0007669"/>
    <property type="project" value="TreeGrafter"/>
</dbReference>
<dbReference type="Proteomes" id="UP000288293">
    <property type="component" value="Unassembled WGS sequence"/>
</dbReference>
<dbReference type="PANTHER" id="PTHR43668:SF4">
    <property type="entry name" value="ALLANTOINASE"/>
    <property type="match status" value="1"/>
</dbReference>
<feature type="domain" description="Amidohydrolase-related" evidence="7">
    <location>
        <begin position="237"/>
        <end position="417"/>
    </location>
</feature>
<dbReference type="Gene3D" id="2.30.40.10">
    <property type="entry name" value="Urease, subunit C, domain 1"/>
    <property type="match status" value="1"/>
</dbReference>
<dbReference type="InterPro" id="IPR002195">
    <property type="entry name" value="Dihydroorotase_CS"/>
</dbReference>
<dbReference type="GO" id="GO:0046872">
    <property type="term" value="F:metal ion binding"/>
    <property type="evidence" value="ECO:0007669"/>
    <property type="project" value="UniProtKB-KW"/>
</dbReference>
<evidence type="ECO:0000256" key="6">
    <source>
        <dbReference type="ARBA" id="ARBA00022975"/>
    </source>
</evidence>
<sequence length="446" mass="49137">MNFVIKNAKVVNEGRQFHSDVLVRNGCIDKIQSEINTPRSFTEYDAEGLLLMPGMIDDQVHFREPGLTAKGDLATESMAAVAGGITSVMEMPNVSPATTNMSAIAHKLDLASTKSFCNYAFYLGATESNIDDIKSVDIDRVCGVKVFMGASTGNLLVENPAALEAIFRESPILIATHCESGPVIERNRLSLQDPLTIFEHAALRNDEACFVSSSYAVSLARKYDANLHVLHLTSAKEMPLFDSGPIEHKKITAEACVHHLWFDDQDYAQLGNLIKCNPAIKSAQDRKQLLQALRHDVLDIIATDHAPHLLSEKNQSYPAAPAGIPLVQHALLMLLDLVKQGELSIESMVQKACHNPAIRFEVKNRGFIREGYHADLVLLDPATPTHVSNTDTFYKCQWAPFDGQSFFSSVKSTWVNGIQCYRDGKIVCAQAAGQAIEFTRSGEHKR</sequence>
<dbReference type="Gene3D" id="3.20.20.140">
    <property type="entry name" value="Metal-dependent hydrolases"/>
    <property type="match status" value="1"/>
</dbReference>
<evidence type="ECO:0000256" key="1">
    <source>
        <dbReference type="ARBA" id="ARBA00001947"/>
    </source>
</evidence>
<comment type="similarity">
    <text evidence="3">Belongs to the metallo-dependent hydrolases superfamily. DHOase family. Class I DHOase subfamily.</text>
</comment>
<dbReference type="GO" id="GO:0004038">
    <property type="term" value="F:allantoinase activity"/>
    <property type="evidence" value="ECO:0007669"/>
    <property type="project" value="TreeGrafter"/>
</dbReference>
<dbReference type="InterPro" id="IPR050138">
    <property type="entry name" value="DHOase/Allantoinase_Hydrolase"/>
</dbReference>
<dbReference type="GO" id="GO:0004151">
    <property type="term" value="F:dihydroorotase activity"/>
    <property type="evidence" value="ECO:0007669"/>
    <property type="project" value="UniProtKB-EC"/>
</dbReference>
<dbReference type="InterPro" id="IPR024403">
    <property type="entry name" value="DHOase_cat"/>
</dbReference>
<dbReference type="SUPFAM" id="SSF51556">
    <property type="entry name" value="Metallo-dependent hydrolases"/>
    <property type="match status" value="1"/>
</dbReference>
<feature type="domain" description="Dihydroorotase catalytic" evidence="8">
    <location>
        <begin position="49"/>
        <end position="98"/>
    </location>
</feature>
<evidence type="ECO:0000256" key="5">
    <source>
        <dbReference type="ARBA" id="ARBA00022801"/>
    </source>
</evidence>
<dbReference type="GO" id="GO:0006145">
    <property type="term" value="P:purine nucleobase catabolic process"/>
    <property type="evidence" value="ECO:0007669"/>
    <property type="project" value="TreeGrafter"/>
</dbReference>
<dbReference type="PROSITE" id="PS00483">
    <property type="entry name" value="DIHYDROOROTASE_2"/>
    <property type="match status" value="1"/>
</dbReference>
<gene>
    <name evidence="9" type="ORF">CWE09_09470</name>
</gene>
<dbReference type="RefSeq" id="WP_126803713.1">
    <property type="nucleotide sequence ID" value="NZ_PIPL01000001.1"/>
</dbReference>
<dbReference type="NCBIfam" id="NF006688">
    <property type="entry name" value="PRK09236.1"/>
    <property type="match status" value="1"/>
</dbReference>
<evidence type="ECO:0000256" key="2">
    <source>
        <dbReference type="ARBA" id="ARBA00002368"/>
    </source>
</evidence>
<reference evidence="9 10" key="1">
    <citation type="journal article" date="2011" name="Front. Microbiol.">
        <title>Genomic signatures of strain selection and enhancement in Bacillus atrophaeus var. globigii, a historical biowarfare simulant.</title>
        <authorList>
            <person name="Gibbons H.S."/>
            <person name="Broomall S.M."/>
            <person name="McNew L.A."/>
            <person name="Daligault H."/>
            <person name="Chapman C."/>
            <person name="Bruce D."/>
            <person name="Karavis M."/>
            <person name="Krepps M."/>
            <person name="McGregor P.A."/>
            <person name="Hong C."/>
            <person name="Park K.H."/>
            <person name="Akmal A."/>
            <person name="Feldman A."/>
            <person name="Lin J.S."/>
            <person name="Chang W.E."/>
            <person name="Higgs B.W."/>
            <person name="Demirev P."/>
            <person name="Lindquist J."/>
            <person name="Liem A."/>
            <person name="Fochler E."/>
            <person name="Read T.D."/>
            <person name="Tapia R."/>
            <person name="Johnson S."/>
            <person name="Bishop-Lilly K.A."/>
            <person name="Detter C."/>
            <person name="Han C."/>
            <person name="Sozhamannan S."/>
            <person name="Rosenzweig C.N."/>
            <person name="Skowronski E.W."/>
        </authorList>
    </citation>
    <scope>NUCLEOTIDE SEQUENCE [LARGE SCALE GENOMIC DNA]</scope>
    <source>
        <strain evidence="9 10">MLST1</strain>
    </source>
</reference>
<dbReference type="CDD" id="cd01318">
    <property type="entry name" value="DHOase_IIb"/>
    <property type="match status" value="1"/>
</dbReference>
<dbReference type="OrthoDB" id="5687299at2"/>
<organism evidence="9 10">
    <name type="scientific">Aliidiomarina minuta</name>
    <dbReference type="NCBI Taxonomy" id="880057"/>
    <lineage>
        <taxon>Bacteria</taxon>
        <taxon>Pseudomonadati</taxon>
        <taxon>Pseudomonadota</taxon>
        <taxon>Gammaproteobacteria</taxon>
        <taxon>Alteromonadales</taxon>
        <taxon>Idiomarinaceae</taxon>
        <taxon>Aliidiomarina</taxon>
    </lineage>
</organism>
<accession>A0A432W9W5</accession>
<dbReference type="EC" id="3.5.2.3" evidence="9"/>
<dbReference type="InterPro" id="IPR011059">
    <property type="entry name" value="Metal-dep_hydrolase_composite"/>
</dbReference>